<dbReference type="CDD" id="cd00438">
    <property type="entry name" value="cupin_RmlC"/>
    <property type="match status" value="1"/>
</dbReference>
<dbReference type="GO" id="GO:0008830">
    <property type="term" value="F:dTDP-4-dehydrorhamnose 3,5-epimerase activity"/>
    <property type="evidence" value="ECO:0007669"/>
    <property type="project" value="UniProtKB-UniRule"/>
</dbReference>
<dbReference type="GO" id="GO:0019305">
    <property type="term" value="P:dTDP-rhamnose biosynthetic process"/>
    <property type="evidence" value="ECO:0007669"/>
    <property type="project" value="UniProtKB-UniRule"/>
</dbReference>
<feature type="active site" description="Proton donor" evidence="5">
    <location>
        <position position="132"/>
    </location>
</feature>
<dbReference type="GO" id="GO:0000271">
    <property type="term" value="P:polysaccharide biosynthetic process"/>
    <property type="evidence" value="ECO:0007669"/>
    <property type="project" value="TreeGrafter"/>
</dbReference>
<dbReference type="SUPFAM" id="SSF51182">
    <property type="entry name" value="RmlC-like cupins"/>
    <property type="match status" value="1"/>
</dbReference>
<evidence type="ECO:0000313" key="9">
    <source>
        <dbReference type="Proteomes" id="UP000598971"/>
    </source>
</evidence>
<keyword evidence="9" id="KW-1185">Reference proteome</keyword>
<evidence type="ECO:0000256" key="2">
    <source>
        <dbReference type="ARBA" id="ARBA00001997"/>
    </source>
</evidence>
<dbReference type="InterPro" id="IPR011051">
    <property type="entry name" value="RmlC_Cupin_sf"/>
</dbReference>
<evidence type="ECO:0000256" key="7">
    <source>
        <dbReference type="RuleBase" id="RU364069"/>
    </source>
</evidence>
<gene>
    <name evidence="8" type="primary">rfbC</name>
    <name evidence="8" type="ORF">GD597_08670</name>
</gene>
<comment type="function">
    <text evidence="2 7">Catalyzes the epimerization of the C3' and C5'positions of dTDP-6-deoxy-D-xylo-4-hexulose, forming dTDP-6-deoxy-L-lyxo-4-hexulose.</text>
</comment>
<dbReference type="Pfam" id="PF00908">
    <property type="entry name" value="dTDP_sugar_isom"/>
    <property type="match status" value="1"/>
</dbReference>
<dbReference type="Gene3D" id="2.60.120.10">
    <property type="entry name" value="Jelly Rolls"/>
    <property type="match status" value="1"/>
</dbReference>
<keyword evidence="7 8" id="KW-0413">Isomerase</keyword>
<reference evidence="8" key="1">
    <citation type="submission" date="2019-10" db="EMBL/GenBank/DDBJ databases">
        <title>Draft genome sequence of Panacibacter sp. KCS-6.</title>
        <authorList>
            <person name="Yim K.J."/>
        </authorList>
    </citation>
    <scope>NUCLEOTIDE SEQUENCE</scope>
    <source>
        <strain evidence="8">KCS-6</strain>
    </source>
</reference>
<comment type="subunit">
    <text evidence="7">Homodimer.</text>
</comment>
<protein>
    <recommendedName>
        <fullName evidence="4 7">dTDP-4-dehydrorhamnose 3,5-epimerase</fullName>
        <ecNumber evidence="3 7">5.1.3.13</ecNumber>
    </recommendedName>
    <alternativeName>
        <fullName evidence="7">Thymidine diphospho-4-keto-rhamnose 3,5-epimerase</fullName>
    </alternativeName>
</protein>
<evidence type="ECO:0000313" key="8">
    <source>
        <dbReference type="EMBL" id="NNV55528.1"/>
    </source>
</evidence>
<dbReference type="PANTHER" id="PTHR21047">
    <property type="entry name" value="DTDP-6-DEOXY-D-GLUCOSE-3,5 EPIMERASE"/>
    <property type="match status" value="1"/>
</dbReference>
<dbReference type="InterPro" id="IPR014710">
    <property type="entry name" value="RmlC-like_jellyroll"/>
</dbReference>
<dbReference type="AlphaFoldDB" id="A0A8J8FCL4"/>
<evidence type="ECO:0000256" key="4">
    <source>
        <dbReference type="ARBA" id="ARBA00019595"/>
    </source>
</evidence>
<evidence type="ECO:0000256" key="5">
    <source>
        <dbReference type="PIRSR" id="PIRSR600888-1"/>
    </source>
</evidence>
<sequence>MKIEQTALKDCYIIHDTVFEDSRGYFFESFNEQKFNELTGLNTRFVQDNQSASTKGVLRGLHFQKGEHAQAKLVRVLEGTVLDVAVDLRKDSPTLGQYVAIELSATSRTQFFVPRGFAHGFVVLSERAVFFYKCDNFYNKQAESGIMYNDTTLNIDWKIPSAEMILSEKDQQNPLFNDIMKTL</sequence>
<evidence type="ECO:0000256" key="1">
    <source>
        <dbReference type="ARBA" id="ARBA00001298"/>
    </source>
</evidence>
<dbReference type="UniPathway" id="UPA00124"/>
<comment type="similarity">
    <text evidence="7">Belongs to the dTDP-4-dehydrorhamnose 3,5-epimerase family.</text>
</comment>
<proteinExistence type="inferred from homology"/>
<dbReference type="EC" id="5.1.3.13" evidence="3 7"/>
<feature type="site" description="Participates in a stacking interaction with the thymidine ring of dTDP-4-oxo-6-deoxyglucose" evidence="6">
    <location>
        <position position="138"/>
    </location>
</feature>
<name>A0A8J8FCL4_9BACT</name>
<evidence type="ECO:0000256" key="3">
    <source>
        <dbReference type="ARBA" id="ARBA00012098"/>
    </source>
</evidence>
<dbReference type="PANTHER" id="PTHR21047:SF2">
    <property type="entry name" value="THYMIDINE DIPHOSPHO-4-KETO-RHAMNOSE 3,5-EPIMERASE"/>
    <property type="match status" value="1"/>
</dbReference>
<evidence type="ECO:0000256" key="6">
    <source>
        <dbReference type="PIRSR" id="PIRSR600888-3"/>
    </source>
</evidence>
<comment type="pathway">
    <text evidence="7">Carbohydrate biosynthesis; dTDP-L-rhamnose biosynthesis.</text>
</comment>
<feature type="active site" description="Proton acceptor" evidence="5">
    <location>
        <position position="62"/>
    </location>
</feature>
<dbReference type="NCBIfam" id="TIGR01221">
    <property type="entry name" value="rmlC"/>
    <property type="match status" value="1"/>
</dbReference>
<dbReference type="RefSeq" id="WP_171607450.1">
    <property type="nucleotide sequence ID" value="NZ_WHPF01000005.1"/>
</dbReference>
<dbReference type="InterPro" id="IPR000888">
    <property type="entry name" value="RmlC-like"/>
</dbReference>
<comment type="catalytic activity">
    <reaction evidence="1 7">
        <text>dTDP-4-dehydro-6-deoxy-alpha-D-glucose = dTDP-4-dehydro-beta-L-rhamnose</text>
        <dbReference type="Rhea" id="RHEA:16969"/>
        <dbReference type="ChEBI" id="CHEBI:57649"/>
        <dbReference type="ChEBI" id="CHEBI:62830"/>
        <dbReference type="EC" id="5.1.3.13"/>
    </reaction>
</comment>
<dbReference type="GO" id="GO:0005829">
    <property type="term" value="C:cytosol"/>
    <property type="evidence" value="ECO:0007669"/>
    <property type="project" value="TreeGrafter"/>
</dbReference>
<dbReference type="EMBL" id="WHPF01000005">
    <property type="protein sequence ID" value="NNV55528.1"/>
    <property type="molecule type" value="Genomic_DNA"/>
</dbReference>
<organism evidence="8 9">
    <name type="scientific">Limnovirga soli</name>
    <dbReference type="NCBI Taxonomy" id="2656915"/>
    <lineage>
        <taxon>Bacteria</taxon>
        <taxon>Pseudomonadati</taxon>
        <taxon>Bacteroidota</taxon>
        <taxon>Chitinophagia</taxon>
        <taxon>Chitinophagales</taxon>
        <taxon>Chitinophagaceae</taxon>
        <taxon>Limnovirga</taxon>
    </lineage>
</organism>
<accession>A0A8J8FCL4</accession>
<dbReference type="Proteomes" id="UP000598971">
    <property type="component" value="Unassembled WGS sequence"/>
</dbReference>
<comment type="caution">
    <text evidence="8">The sequence shown here is derived from an EMBL/GenBank/DDBJ whole genome shotgun (WGS) entry which is preliminary data.</text>
</comment>